<dbReference type="AlphaFoldDB" id="A0AAJ0G962"/>
<dbReference type="Pfam" id="PF11951">
    <property type="entry name" value="Fungal_trans_2"/>
    <property type="match status" value="1"/>
</dbReference>
<dbReference type="EMBL" id="JAWDJX010000017">
    <property type="protein sequence ID" value="KAK3053058.1"/>
    <property type="molecule type" value="Genomic_DNA"/>
</dbReference>
<organism evidence="3 4">
    <name type="scientific">Extremus antarcticus</name>
    <dbReference type="NCBI Taxonomy" id="702011"/>
    <lineage>
        <taxon>Eukaryota</taxon>
        <taxon>Fungi</taxon>
        <taxon>Dikarya</taxon>
        <taxon>Ascomycota</taxon>
        <taxon>Pezizomycotina</taxon>
        <taxon>Dothideomycetes</taxon>
        <taxon>Dothideomycetidae</taxon>
        <taxon>Mycosphaerellales</taxon>
        <taxon>Extremaceae</taxon>
        <taxon>Extremus</taxon>
    </lineage>
</organism>
<name>A0AAJ0G962_9PEZI</name>
<dbReference type="GO" id="GO:0008270">
    <property type="term" value="F:zinc ion binding"/>
    <property type="evidence" value="ECO:0007669"/>
    <property type="project" value="InterPro"/>
</dbReference>
<dbReference type="InterPro" id="IPR001138">
    <property type="entry name" value="Zn2Cys6_DnaBD"/>
</dbReference>
<evidence type="ECO:0000259" key="2">
    <source>
        <dbReference type="PROSITE" id="PS50048"/>
    </source>
</evidence>
<gene>
    <name evidence="3" type="ORF">LTR09_005684</name>
</gene>
<dbReference type="InterPro" id="IPR021858">
    <property type="entry name" value="Fun_TF"/>
</dbReference>
<keyword evidence="1" id="KW-0539">Nucleus</keyword>
<keyword evidence="4" id="KW-1185">Reference proteome</keyword>
<dbReference type="Pfam" id="PF00172">
    <property type="entry name" value="Zn_clus"/>
    <property type="match status" value="1"/>
</dbReference>
<dbReference type="SUPFAM" id="SSF57701">
    <property type="entry name" value="Zn2/Cys6 DNA-binding domain"/>
    <property type="match status" value="1"/>
</dbReference>
<dbReference type="Gene3D" id="4.10.240.10">
    <property type="entry name" value="Zn(2)-C6 fungal-type DNA-binding domain"/>
    <property type="match status" value="1"/>
</dbReference>
<dbReference type="SMART" id="SM00066">
    <property type="entry name" value="GAL4"/>
    <property type="match status" value="1"/>
</dbReference>
<dbReference type="PANTHER" id="PTHR38111">
    <property type="entry name" value="ZN(2)-C6 FUNGAL-TYPE DOMAIN-CONTAINING PROTEIN-RELATED"/>
    <property type="match status" value="1"/>
</dbReference>
<feature type="domain" description="Zn(2)-C6 fungal-type" evidence="2">
    <location>
        <begin position="7"/>
        <end position="35"/>
    </location>
</feature>
<dbReference type="InterPro" id="IPR036864">
    <property type="entry name" value="Zn2-C6_fun-type_DNA-bd_sf"/>
</dbReference>
<dbReference type="CDD" id="cd00067">
    <property type="entry name" value="GAL4"/>
    <property type="match status" value="1"/>
</dbReference>
<dbReference type="Proteomes" id="UP001271007">
    <property type="component" value="Unassembled WGS sequence"/>
</dbReference>
<evidence type="ECO:0000313" key="3">
    <source>
        <dbReference type="EMBL" id="KAK3053058.1"/>
    </source>
</evidence>
<reference evidence="3" key="1">
    <citation type="submission" date="2023-04" db="EMBL/GenBank/DDBJ databases">
        <title>Black Yeasts Isolated from many extreme environments.</title>
        <authorList>
            <person name="Coleine C."/>
            <person name="Stajich J.E."/>
            <person name="Selbmann L."/>
        </authorList>
    </citation>
    <scope>NUCLEOTIDE SEQUENCE</scope>
    <source>
        <strain evidence="3">CCFEE 5312</strain>
    </source>
</reference>
<dbReference type="GO" id="GO:0000981">
    <property type="term" value="F:DNA-binding transcription factor activity, RNA polymerase II-specific"/>
    <property type="evidence" value="ECO:0007669"/>
    <property type="project" value="InterPro"/>
</dbReference>
<comment type="caution">
    <text evidence="3">The sequence shown here is derived from an EMBL/GenBank/DDBJ whole genome shotgun (WGS) entry which is preliminary data.</text>
</comment>
<evidence type="ECO:0000256" key="1">
    <source>
        <dbReference type="ARBA" id="ARBA00023242"/>
    </source>
</evidence>
<protein>
    <recommendedName>
        <fullName evidence="2">Zn(2)-C6 fungal-type domain-containing protein</fullName>
    </recommendedName>
</protein>
<evidence type="ECO:0000313" key="4">
    <source>
        <dbReference type="Proteomes" id="UP001271007"/>
    </source>
</evidence>
<dbReference type="PROSITE" id="PS00463">
    <property type="entry name" value="ZN2_CY6_FUNGAL_1"/>
    <property type="match status" value="1"/>
</dbReference>
<dbReference type="InterPro" id="IPR053178">
    <property type="entry name" value="Osmoadaptation_assoc"/>
</dbReference>
<proteinExistence type="predicted"/>
<sequence length="567" mass="63466">MPTRSPGCFLCRKRKVRCDEGRPGCKRCDTHGVPCPGYRVDKAGGIEFKDQTIVTKQKANEQYRVKEAIRTATSHVIRTNENASISASSTFIIEDLDAVYATNRWSSPTSSNSSVPTVDLDSVPAERQGLVILANSRPPINRSKAISAAYMQGPMPLYSPDVERASLYSCFIDTYLPQTVNGAQNGHFSFFQCIAEKRSTQPALQQSLDSLCLVQIGSLYQDQALVKQAVRQYSNALNSLARSIAKGQFLHDDDVLAAVTVLATCELYEEISKTGEGWGKHVQGANQLVALRGPESIKSDLALLLYSNMRHGAMIHALIARKAPFMATPEWREVAFRVPKAVQDSSTTFYDLAIQIPGLLERHDALDFDAPDAMERLDAVLADSTDLEDELRDWYAAWQALGSLTSSSPTPYYSLRPIEEFPLFFSLCHDRAFPEAFMFPDFLVAYLHSLYWMSMHFLRTNTQSLHKRRHRLDHDWYPSEGSVVREDELLGYTLNLCRCIPFFVEPISSSTGSIGIFLPIRCAAMYFTAHGHWAWLKWIGSVRNSVFVRGLVPPNVSNESRRASPSP</sequence>
<dbReference type="PROSITE" id="PS50048">
    <property type="entry name" value="ZN2_CY6_FUNGAL_2"/>
    <property type="match status" value="1"/>
</dbReference>
<accession>A0AAJ0G962</accession>
<dbReference type="PANTHER" id="PTHR38111:SF2">
    <property type="entry name" value="FINGER DOMAIN PROTEIN, PUTATIVE (AFU_ORTHOLOGUE AFUA_1G01560)-RELATED"/>
    <property type="match status" value="1"/>
</dbReference>